<comment type="caution">
    <text evidence="2">The sequence shown here is derived from an EMBL/GenBank/DDBJ whole genome shotgun (WGS) entry which is preliminary data.</text>
</comment>
<keyword evidence="3" id="KW-1185">Reference proteome</keyword>
<dbReference type="InterPro" id="IPR008906">
    <property type="entry name" value="HATC_C_dom"/>
</dbReference>
<proteinExistence type="predicted"/>
<dbReference type="PANTHER" id="PTHR45749:SF21">
    <property type="entry name" value="DUF4371 DOMAIN-CONTAINING PROTEIN"/>
    <property type="match status" value="1"/>
</dbReference>
<dbReference type="AlphaFoldDB" id="A0AAV1PYP4"/>
<organism evidence="2 3">
    <name type="scientific">Scomber scombrus</name>
    <name type="common">Atlantic mackerel</name>
    <name type="synonym">Scomber vernalis</name>
    <dbReference type="NCBI Taxonomy" id="13677"/>
    <lineage>
        <taxon>Eukaryota</taxon>
        <taxon>Metazoa</taxon>
        <taxon>Chordata</taxon>
        <taxon>Craniata</taxon>
        <taxon>Vertebrata</taxon>
        <taxon>Euteleostomi</taxon>
        <taxon>Actinopterygii</taxon>
        <taxon>Neopterygii</taxon>
        <taxon>Teleostei</taxon>
        <taxon>Neoteleostei</taxon>
        <taxon>Acanthomorphata</taxon>
        <taxon>Pelagiaria</taxon>
        <taxon>Scombriformes</taxon>
        <taxon>Scombridae</taxon>
        <taxon>Scomber</taxon>
    </lineage>
</organism>
<gene>
    <name evidence="2" type="ORF">FSCOSCO3_A034865</name>
</gene>
<feature type="domain" description="HAT C-terminal dimerisation" evidence="1">
    <location>
        <begin position="259"/>
        <end position="312"/>
    </location>
</feature>
<dbReference type="PANTHER" id="PTHR45749">
    <property type="match status" value="1"/>
</dbReference>
<evidence type="ECO:0000313" key="3">
    <source>
        <dbReference type="Proteomes" id="UP001314229"/>
    </source>
</evidence>
<dbReference type="InterPro" id="IPR042566">
    <property type="entry name" value="L1_C"/>
</dbReference>
<name>A0AAV1PYP4_SCOSC</name>
<dbReference type="Pfam" id="PF05699">
    <property type="entry name" value="Dimer_Tnp_hAT"/>
    <property type="match status" value="1"/>
</dbReference>
<protein>
    <submittedName>
        <fullName evidence="2">Uncharacterized protein LOC110155161</fullName>
    </submittedName>
</protein>
<evidence type="ECO:0000313" key="2">
    <source>
        <dbReference type="EMBL" id="CAK6977182.1"/>
    </source>
</evidence>
<dbReference type="InterPro" id="IPR012337">
    <property type="entry name" value="RNaseH-like_sf"/>
</dbReference>
<dbReference type="GO" id="GO:0046983">
    <property type="term" value="F:protein dimerization activity"/>
    <property type="evidence" value="ECO:0007669"/>
    <property type="project" value="InterPro"/>
</dbReference>
<reference evidence="2 3" key="1">
    <citation type="submission" date="2024-01" db="EMBL/GenBank/DDBJ databases">
        <authorList>
            <person name="Alioto T."/>
            <person name="Alioto T."/>
            <person name="Gomez Garrido J."/>
        </authorList>
    </citation>
    <scope>NUCLEOTIDE SEQUENCE [LARGE SCALE GENOMIC DNA]</scope>
</reference>
<sequence>MCEVVCSCCNNVTLQDVASQFWMDLLNDLRERNLFNNSHEHTCLLRFVFMDVLQSDLDECREKWNTHTIRPVKQSRCPSGKPEVMYNLVSKSSAVQMYSVIFCNTVYYVYDCICLYKFYELNSQRMLFVLPSRTFRHNKCVVRPTSGVVELTCHVDFCSASPDINKRRAAFSESKKKLHAAKIQFALYYPATLQFTHNGRRMKFTDPATALTYVNKNVAADDGSSVSQVTEDAAGSTECNVRLGHCIKLQGGYERPLDPNLEKLYRIYLTVPISSAQAERTFSRRKLIKSYLRSTMSESRLSNLALLFIEREISEKANFNNVVETFARMKNRKTQF</sequence>
<dbReference type="Proteomes" id="UP001314229">
    <property type="component" value="Unassembled WGS sequence"/>
</dbReference>
<evidence type="ECO:0000259" key="1">
    <source>
        <dbReference type="Pfam" id="PF05699"/>
    </source>
</evidence>
<accession>A0AAV1PYP4</accession>
<dbReference type="SUPFAM" id="SSF53098">
    <property type="entry name" value="Ribonuclease H-like"/>
    <property type="match status" value="1"/>
</dbReference>
<dbReference type="Gene3D" id="3.30.250.20">
    <property type="entry name" value="L1 transposable element, C-terminal domain"/>
    <property type="match status" value="1"/>
</dbReference>
<dbReference type="EMBL" id="CAWUFR010000394">
    <property type="protein sequence ID" value="CAK6977182.1"/>
    <property type="molecule type" value="Genomic_DNA"/>
</dbReference>